<organism evidence="1 2">
    <name type="scientific">Oceanitalea stevensii</name>
    <dbReference type="NCBI Taxonomy" id="2763072"/>
    <lineage>
        <taxon>Bacteria</taxon>
        <taxon>Bacillati</taxon>
        <taxon>Actinomycetota</taxon>
        <taxon>Actinomycetes</taxon>
        <taxon>Micrococcales</taxon>
        <taxon>Bogoriellaceae</taxon>
        <taxon>Georgenia</taxon>
    </lineage>
</organism>
<reference evidence="1 2" key="1">
    <citation type="submission" date="2020-08" db="EMBL/GenBank/DDBJ databases">
        <title>A Genomic Blueprint of the Chicken Gut Microbiome.</title>
        <authorList>
            <person name="Gilroy R."/>
            <person name="Ravi A."/>
            <person name="Getino M."/>
            <person name="Pursley I."/>
            <person name="Horton D.L."/>
            <person name="Alikhan N.-F."/>
            <person name="Baker D."/>
            <person name="Gharbi K."/>
            <person name="Hall N."/>
            <person name="Watson M."/>
            <person name="Adriaenssens E.M."/>
            <person name="Foster-Nyarko E."/>
            <person name="Jarju S."/>
            <person name="Secka A."/>
            <person name="Antonio M."/>
            <person name="Oren A."/>
            <person name="Chaudhuri R."/>
            <person name="La Ragione R.M."/>
            <person name="Hildebrand F."/>
            <person name="Pallen M.J."/>
        </authorList>
    </citation>
    <scope>NUCLEOTIDE SEQUENCE [LARGE SCALE GENOMIC DNA]</scope>
    <source>
        <strain evidence="1 2">Sa1BUA1</strain>
    </source>
</reference>
<evidence type="ECO:0000313" key="1">
    <source>
        <dbReference type="EMBL" id="MBD8063576.1"/>
    </source>
</evidence>
<keyword evidence="2" id="KW-1185">Reference proteome</keyword>
<dbReference type="Proteomes" id="UP000661894">
    <property type="component" value="Unassembled WGS sequence"/>
</dbReference>
<protein>
    <submittedName>
        <fullName evidence="1">Uncharacterized protein</fullName>
    </submittedName>
</protein>
<dbReference type="RefSeq" id="WP_251840675.1">
    <property type="nucleotide sequence ID" value="NZ_JACSPO010000013.1"/>
</dbReference>
<dbReference type="EMBL" id="JACSPO010000013">
    <property type="protein sequence ID" value="MBD8063576.1"/>
    <property type="molecule type" value="Genomic_DNA"/>
</dbReference>
<proteinExistence type="predicted"/>
<accession>A0ABR8Z5I3</accession>
<name>A0ABR8Z5I3_9MICO</name>
<gene>
    <name evidence="1" type="ORF">H9624_14735</name>
</gene>
<comment type="caution">
    <text evidence="1">The sequence shown here is derived from an EMBL/GenBank/DDBJ whole genome shotgun (WGS) entry which is preliminary data.</text>
</comment>
<evidence type="ECO:0000313" key="2">
    <source>
        <dbReference type="Proteomes" id="UP000661894"/>
    </source>
</evidence>
<sequence>MTTRLTACLLALAVVLGGVLLLRPSESTLAAWSDEATVAVPQLRTGGVRVDVAGATAASATLGMSGDTSGTWRPGAVTVTSAGRVLTGAELSGSRVDYRLARNGVCAATEPVLYSATPSGTASSFAVTGGERLSGARTLCLTFVPSDHVRLQLGGRSLSFATTVGGVATASSTWTATNTWTATQQLPAAPSVTAPQCSSSWPRVTLRWEWDRAGMAQDVARWSVQAEADGGWREINSLNPSQRSTGVSSRDFPPFQFENTQVRVVAVLADGTTVTSATTTVRVERLVVLGAVYCA</sequence>